<evidence type="ECO:0000256" key="1">
    <source>
        <dbReference type="ARBA" id="ARBA00004964"/>
    </source>
</evidence>
<evidence type="ECO:0000256" key="6">
    <source>
        <dbReference type="ARBA" id="ARBA00047345"/>
    </source>
</evidence>
<dbReference type="PANTHER" id="PTHR10176:SF3">
    <property type="entry name" value="GLYCOGEN [STARCH] SYNTHASE"/>
    <property type="match status" value="1"/>
</dbReference>
<protein>
    <recommendedName>
        <fullName evidence="7">Glycogen [starch] synthase</fullName>
        <ecNumber evidence="7">2.4.1.11</ecNumber>
    </recommendedName>
</protein>
<comment type="function">
    <text evidence="7">Transfers the glycosyl residue from UDP-Glc to the non-reducing end of alpha-1,4-glucan.</text>
</comment>
<evidence type="ECO:0000256" key="7">
    <source>
        <dbReference type="RuleBase" id="RU363104"/>
    </source>
</evidence>
<keyword evidence="5 7" id="KW-0320">Glycogen biosynthesis</keyword>
<feature type="non-terminal residue" evidence="8">
    <location>
        <position position="1"/>
    </location>
</feature>
<evidence type="ECO:0000256" key="2">
    <source>
        <dbReference type="ARBA" id="ARBA00010686"/>
    </source>
</evidence>
<dbReference type="Proteomes" id="UP000265618">
    <property type="component" value="Unassembled WGS sequence"/>
</dbReference>
<dbReference type="AlphaFoldDB" id="A0A9K3CYT5"/>
<accession>A0A9K3CYT5</accession>
<dbReference type="GO" id="GO:0005978">
    <property type="term" value="P:glycogen biosynthetic process"/>
    <property type="evidence" value="ECO:0007669"/>
    <property type="project" value="UniProtKB-KW"/>
</dbReference>
<gene>
    <name evidence="8" type="ORF">KIPB_006438</name>
</gene>
<dbReference type="InterPro" id="IPR008631">
    <property type="entry name" value="Glycogen_synth"/>
</dbReference>
<dbReference type="PANTHER" id="PTHR10176">
    <property type="entry name" value="GLYCOGEN SYNTHASE"/>
    <property type="match status" value="1"/>
</dbReference>
<keyword evidence="3 7" id="KW-0328">Glycosyltransferase</keyword>
<dbReference type="Gene3D" id="3.40.50.2000">
    <property type="entry name" value="Glycogen Phosphorylase B"/>
    <property type="match status" value="1"/>
</dbReference>
<dbReference type="SUPFAM" id="SSF53756">
    <property type="entry name" value="UDP-Glycosyltransferase/glycogen phosphorylase"/>
    <property type="match status" value="1"/>
</dbReference>
<comment type="caution">
    <text evidence="8">The sequence shown here is derived from an EMBL/GenBank/DDBJ whole genome shotgun (WGS) entry which is preliminary data.</text>
</comment>
<sequence length="423" mass="46573">VERSLAHSCDTFTTVSEVTGKEASILLDRQPEVLTFNGLNLGPSASEAEVQSLHKTNKDVIMRFVRGHFSREEADIDPEKTVLMFSAGRYEFENKGIDLTLHAMARLNHKMKESGTDKTVVMILIAPHAETAGYNSDTLEGLKVPKPLLEASSTLASEIATALAAKVHRGDEIDPSSLVSVEELERLRKIGALSPKRPGLPAVVTHNLPGHADATDPILKTIRELQLFNRPKDRVKIVWHPAFVNKASPVLPIDYPDFVRGCHLGLFPSLYEPWGLTPAECMIVGVPSVTSNLAGFGAFIESHRQQTLAAKGLPSPDARDFKWGQCDDGIYVVDRQFINAHESIERLSDVLLQFTSMGEKERLDLSARTRAASPIVDWSAMYNEYKRAHGQALGPSKTVEPEVVEKPGLVTIDEEPMSSRVQV</sequence>
<keyword evidence="4 7" id="KW-0808">Transferase</keyword>
<dbReference type="EC" id="2.4.1.11" evidence="7"/>
<evidence type="ECO:0000313" key="9">
    <source>
        <dbReference type="Proteomes" id="UP000265618"/>
    </source>
</evidence>
<name>A0A9K3CYT5_9EUKA</name>
<keyword evidence="9" id="KW-1185">Reference proteome</keyword>
<evidence type="ECO:0000256" key="5">
    <source>
        <dbReference type="ARBA" id="ARBA00023056"/>
    </source>
</evidence>
<organism evidence="8 9">
    <name type="scientific">Kipferlia bialata</name>
    <dbReference type="NCBI Taxonomy" id="797122"/>
    <lineage>
        <taxon>Eukaryota</taxon>
        <taxon>Metamonada</taxon>
        <taxon>Carpediemonas-like organisms</taxon>
        <taxon>Kipferlia</taxon>
    </lineage>
</organism>
<reference evidence="8 9" key="1">
    <citation type="journal article" date="2018" name="PLoS ONE">
        <title>The draft genome of Kipferlia bialata reveals reductive genome evolution in fornicate parasites.</title>
        <authorList>
            <person name="Tanifuji G."/>
            <person name="Takabayashi S."/>
            <person name="Kume K."/>
            <person name="Takagi M."/>
            <person name="Nakayama T."/>
            <person name="Kamikawa R."/>
            <person name="Inagaki Y."/>
            <person name="Hashimoto T."/>
        </authorList>
    </citation>
    <scope>NUCLEOTIDE SEQUENCE [LARGE SCALE GENOMIC DNA]</scope>
    <source>
        <strain evidence="8">NY0173</strain>
    </source>
</reference>
<dbReference type="OrthoDB" id="6335297at2759"/>
<comment type="pathway">
    <text evidence="1 7">Glycan biosynthesis; glycogen biosynthesis.</text>
</comment>
<comment type="similarity">
    <text evidence="2 7">Belongs to the glycosyltransferase 3 family.</text>
</comment>
<evidence type="ECO:0000256" key="3">
    <source>
        <dbReference type="ARBA" id="ARBA00022676"/>
    </source>
</evidence>
<evidence type="ECO:0000313" key="8">
    <source>
        <dbReference type="EMBL" id="GIQ84861.1"/>
    </source>
</evidence>
<evidence type="ECO:0000256" key="4">
    <source>
        <dbReference type="ARBA" id="ARBA00022679"/>
    </source>
</evidence>
<proteinExistence type="inferred from homology"/>
<comment type="catalytic activity">
    <reaction evidence="6">
        <text>[(1-&gt;4)-alpha-D-glucosyl](n) + UDP-alpha-D-glucose = [(1-&gt;4)-alpha-D-glucosyl](n+1) + UDP + H(+)</text>
        <dbReference type="Rhea" id="RHEA:18549"/>
        <dbReference type="Rhea" id="RHEA-COMP:9584"/>
        <dbReference type="Rhea" id="RHEA-COMP:9587"/>
        <dbReference type="ChEBI" id="CHEBI:15378"/>
        <dbReference type="ChEBI" id="CHEBI:15444"/>
        <dbReference type="ChEBI" id="CHEBI:58223"/>
        <dbReference type="ChEBI" id="CHEBI:58885"/>
        <dbReference type="EC" id="2.4.1.11"/>
    </reaction>
    <physiologicalReaction direction="left-to-right" evidence="6">
        <dbReference type="Rhea" id="RHEA:18550"/>
    </physiologicalReaction>
</comment>
<dbReference type="GO" id="GO:0005737">
    <property type="term" value="C:cytoplasm"/>
    <property type="evidence" value="ECO:0007669"/>
    <property type="project" value="TreeGrafter"/>
</dbReference>
<dbReference type="Pfam" id="PF05693">
    <property type="entry name" value="Glycogen_syn"/>
    <property type="match status" value="1"/>
</dbReference>
<dbReference type="GO" id="GO:0004373">
    <property type="term" value="F:alpha-1,4-glucan glucosyltransferase (UDP-glucose donor) activity"/>
    <property type="evidence" value="ECO:0007669"/>
    <property type="project" value="UniProtKB-EC"/>
</dbReference>
<dbReference type="EMBL" id="BDIP01001653">
    <property type="protein sequence ID" value="GIQ84861.1"/>
    <property type="molecule type" value="Genomic_DNA"/>
</dbReference>